<comment type="similarity">
    <text evidence="1">Belongs to the 4-hydroxybenzoyl-CoA thioesterase family.</text>
</comment>
<dbReference type="Pfam" id="PF13279">
    <property type="entry name" value="4HBT_2"/>
    <property type="match status" value="1"/>
</dbReference>
<dbReference type="EMBL" id="JMKI01000021">
    <property type="protein sequence ID" value="KEJ92605.1"/>
    <property type="molecule type" value="Genomic_DNA"/>
</dbReference>
<dbReference type="InterPro" id="IPR050563">
    <property type="entry name" value="4-hydroxybenzoyl-CoA_TE"/>
</dbReference>
<dbReference type="GeneID" id="90983188"/>
<organism evidence="3 4">
    <name type="scientific">Synergistes jonesii</name>
    <dbReference type="NCBI Taxonomy" id="2754"/>
    <lineage>
        <taxon>Bacteria</taxon>
        <taxon>Thermotogati</taxon>
        <taxon>Synergistota</taxon>
        <taxon>Synergistia</taxon>
        <taxon>Synergistales</taxon>
        <taxon>Synergistaceae</taxon>
        <taxon>Synergistes</taxon>
    </lineage>
</organism>
<evidence type="ECO:0000256" key="1">
    <source>
        <dbReference type="ARBA" id="ARBA00005953"/>
    </source>
</evidence>
<proteinExistence type="inferred from homology"/>
<dbReference type="PANTHER" id="PTHR31793:SF27">
    <property type="entry name" value="NOVEL THIOESTERASE SUPERFAMILY DOMAIN AND SAPOSIN A-TYPE DOMAIN CONTAINING PROTEIN (0610012H03RIK)"/>
    <property type="match status" value="1"/>
</dbReference>
<evidence type="ECO:0000256" key="2">
    <source>
        <dbReference type="ARBA" id="ARBA00022801"/>
    </source>
</evidence>
<dbReference type="OrthoDB" id="9800856at2"/>
<comment type="caution">
    <text evidence="3">The sequence shown here is derived from an EMBL/GenBank/DDBJ whole genome shotgun (WGS) entry which is preliminary data.</text>
</comment>
<sequence>MEDNYALAAKIRVRYSETDKMGIVYNANYLDWFEVTRTELCRGWGKDYKEWEAEGLMLPVVEAYCRYKNSARYDDIVELWGRVADLKVYSIKFEYRIARESDGKLLATGWTRHGCTDAEGRLYRVEHPFYKWLLSVIDDEREPQT</sequence>
<dbReference type="SUPFAM" id="SSF54637">
    <property type="entry name" value="Thioesterase/thiol ester dehydrase-isomerase"/>
    <property type="match status" value="1"/>
</dbReference>
<dbReference type="STRING" id="2754.EH55_02265"/>
<dbReference type="AlphaFoldDB" id="A0A073IST4"/>
<dbReference type="Proteomes" id="UP000027665">
    <property type="component" value="Unassembled WGS sequence"/>
</dbReference>
<keyword evidence="4" id="KW-1185">Reference proteome</keyword>
<dbReference type="PIRSF" id="PIRSF003230">
    <property type="entry name" value="YbgC"/>
    <property type="match status" value="1"/>
</dbReference>
<evidence type="ECO:0000313" key="4">
    <source>
        <dbReference type="Proteomes" id="UP000027665"/>
    </source>
</evidence>
<protein>
    <submittedName>
        <fullName evidence="3">Acyl-CoA thioester hydrolase</fullName>
    </submittedName>
</protein>
<evidence type="ECO:0000313" key="3">
    <source>
        <dbReference type="EMBL" id="KEJ92605.1"/>
    </source>
</evidence>
<dbReference type="NCBIfam" id="TIGR00051">
    <property type="entry name" value="YbgC/FadM family acyl-CoA thioesterase"/>
    <property type="match status" value="1"/>
</dbReference>
<dbReference type="InterPro" id="IPR006684">
    <property type="entry name" value="YbgC/YbaW"/>
</dbReference>
<dbReference type="Gene3D" id="3.10.129.10">
    <property type="entry name" value="Hotdog Thioesterase"/>
    <property type="match status" value="1"/>
</dbReference>
<dbReference type="InterPro" id="IPR029069">
    <property type="entry name" value="HotDog_dom_sf"/>
</dbReference>
<dbReference type="PANTHER" id="PTHR31793">
    <property type="entry name" value="4-HYDROXYBENZOYL-COA THIOESTERASE FAMILY MEMBER"/>
    <property type="match status" value="1"/>
</dbReference>
<gene>
    <name evidence="3" type="ORF">EH55_02265</name>
</gene>
<name>A0A073IST4_9BACT</name>
<accession>A0A073IST4</accession>
<dbReference type="CDD" id="cd00586">
    <property type="entry name" value="4HBT"/>
    <property type="match status" value="1"/>
</dbReference>
<dbReference type="eggNOG" id="COG0824">
    <property type="taxonomic scope" value="Bacteria"/>
</dbReference>
<dbReference type="GO" id="GO:0047617">
    <property type="term" value="F:fatty acyl-CoA hydrolase activity"/>
    <property type="evidence" value="ECO:0007669"/>
    <property type="project" value="TreeGrafter"/>
</dbReference>
<reference evidence="3 4" key="1">
    <citation type="submission" date="2014-04" db="EMBL/GenBank/DDBJ databases">
        <title>Draft Genome Sequence of Synergistes jonesii.</title>
        <authorList>
            <person name="Coil D.A."/>
            <person name="Eisen J.A."/>
            <person name="Holland-Moritz H.E."/>
        </authorList>
    </citation>
    <scope>NUCLEOTIDE SEQUENCE [LARGE SCALE GENOMIC DNA]</scope>
    <source>
        <strain evidence="3 4">78-1</strain>
    </source>
</reference>
<keyword evidence="2 3" id="KW-0378">Hydrolase</keyword>
<dbReference type="RefSeq" id="WP_037975258.1">
    <property type="nucleotide sequence ID" value="NZ_JMKI01000021.1"/>
</dbReference>